<dbReference type="PROSITE" id="PS01053">
    <property type="entry name" value="ARGINASE_1"/>
    <property type="match status" value="1"/>
</dbReference>
<proteinExistence type="inferred from homology"/>
<evidence type="ECO:0000313" key="7">
    <source>
        <dbReference type="Proteomes" id="UP000028781"/>
    </source>
</evidence>
<dbReference type="GO" id="GO:0033389">
    <property type="term" value="P:putrescine biosynthetic process from arginine, via agmatine"/>
    <property type="evidence" value="ECO:0007669"/>
    <property type="project" value="TreeGrafter"/>
</dbReference>
<dbReference type="PANTHER" id="PTHR11358">
    <property type="entry name" value="ARGINASE/AGMATINASE"/>
    <property type="match status" value="1"/>
</dbReference>
<reference evidence="6 7" key="1">
    <citation type="journal article" date="2015" name="Int. J. Syst. Evol. Microbiol.">
        <title>M ethanocaldococcus bathoardescens sp. nov., a hyperthermophilic methanogen isolated from a volcanically active deep-sea hydrothermal vent.</title>
        <authorList>
            <person name="Stewart L.C."/>
            <person name="Jung J.H."/>
            <person name="Kim Y.T."/>
            <person name="Kwon S.W."/>
            <person name="Park C.S."/>
            <person name="Holden J.F."/>
        </authorList>
    </citation>
    <scope>NUCLEOTIDE SEQUENCE [LARGE SCALE GENOMIC DNA]</scope>
    <source>
        <strain evidence="6 7">JH146</strain>
    </source>
</reference>
<keyword evidence="3 5" id="KW-0378">Hydrolase</keyword>
<dbReference type="HOGENOM" id="CLU_039478_0_2_2"/>
<dbReference type="PANTHER" id="PTHR11358:SF26">
    <property type="entry name" value="GUANIDINO ACID HYDROLASE, MITOCHONDRIAL"/>
    <property type="match status" value="1"/>
</dbReference>
<dbReference type="GO" id="GO:0008783">
    <property type="term" value="F:agmatinase activity"/>
    <property type="evidence" value="ECO:0007669"/>
    <property type="project" value="TreeGrafter"/>
</dbReference>
<dbReference type="AlphaFoldDB" id="A0A076LJJ0"/>
<organism evidence="6 7">
    <name type="scientific">Methanocaldococcus bathoardescens</name>
    <dbReference type="NCBI Taxonomy" id="1301915"/>
    <lineage>
        <taxon>Archaea</taxon>
        <taxon>Methanobacteriati</taxon>
        <taxon>Methanobacteriota</taxon>
        <taxon>Methanomada group</taxon>
        <taxon>Methanococci</taxon>
        <taxon>Methanococcales</taxon>
        <taxon>Methanocaldococcaceae</taxon>
        <taxon>Methanocaldococcus</taxon>
    </lineage>
</organism>
<dbReference type="GO" id="GO:0046872">
    <property type="term" value="F:metal ion binding"/>
    <property type="evidence" value="ECO:0007669"/>
    <property type="project" value="UniProtKB-KW"/>
</dbReference>
<feature type="binding site" evidence="4">
    <location>
        <position position="213"/>
    </location>
    <ligand>
        <name>Mn(2+)</name>
        <dbReference type="ChEBI" id="CHEBI:29035"/>
        <label>1</label>
    </ligand>
</feature>
<dbReference type="InterPro" id="IPR020855">
    <property type="entry name" value="Ureohydrolase_Mn_BS"/>
</dbReference>
<dbReference type="InterPro" id="IPR006035">
    <property type="entry name" value="Ureohydrolase"/>
</dbReference>
<evidence type="ECO:0000256" key="2">
    <source>
        <dbReference type="ARBA" id="ARBA00022723"/>
    </source>
</evidence>
<accession>A0A076LJJ0</accession>
<dbReference type="KEGG" id="mjh:JH146_0884"/>
<evidence type="ECO:0000256" key="5">
    <source>
        <dbReference type="RuleBase" id="RU003684"/>
    </source>
</evidence>
<sequence>MEEHFIDSSKFIMTNSSFEEADGVIFSIPYDETTSFKPGTREGGNAIRTASWGLETYSPILDRDLSEIKYCDLKDLDLYGSQAEIFNTIHHVSREILKKGKKIIVFGGEHSITYPIIKAVKDIYDDFIVIQFDAHCDLRDEYLGNKLSHACVMRRVYELTKDIFQFGIRSGDKEEWDFAKKNNLYLKMDLMNEDDLEYIKSLDKPIYITIDIDVLDPAYAPGTGTPEPCGFSTRELFNSLYLLEEVKDRIIGFDIVEVSPIYDIANITAITAAKIARELMLMIL</sequence>
<dbReference type="Pfam" id="PF00491">
    <property type="entry name" value="Arginase"/>
    <property type="match status" value="1"/>
</dbReference>
<dbReference type="GeneID" id="24891493"/>
<keyword evidence="4" id="KW-0464">Manganese</keyword>
<feature type="binding site" evidence="4">
    <location>
        <position position="137"/>
    </location>
    <ligand>
        <name>Mn(2+)</name>
        <dbReference type="ChEBI" id="CHEBI:29035"/>
        <label>1</label>
    </ligand>
</feature>
<evidence type="ECO:0000313" key="6">
    <source>
        <dbReference type="EMBL" id="AIJ05729.1"/>
    </source>
</evidence>
<dbReference type="EMBL" id="CP009149">
    <property type="protein sequence ID" value="AIJ05729.1"/>
    <property type="molecule type" value="Genomic_DNA"/>
</dbReference>
<name>A0A076LJJ0_9EURY</name>
<dbReference type="Gene3D" id="3.40.800.10">
    <property type="entry name" value="Ureohydrolase domain"/>
    <property type="match status" value="1"/>
</dbReference>
<comment type="similarity">
    <text evidence="1">Belongs to the arginase family. Agmatinase subfamily.</text>
</comment>
<comment type="cofactor">
    <cofactor evidence="4">
        <name>Mn(2+)</name>
        <dbReference type="ChEBI" id="CHEBI:29035"/>
    </cofactor>
    <text evidence="4">Binds 2 manganese ions per subunit.</text>
</comment>
<dbReference type="InterPro" id="IPR005925">
    <property type="entry name" value="Agmatinase-rel"/>
</dbReference>
<dbReference type="OrthoDB" id="7186at2157"/>
<gene>
    <name evidence="6" type="ORF">JH146_0884</name>
</gene>
<feature type="binding site" evidence="4">
    <location>
        <position position="211"/>
    </location>
    <ligand>
        <name>Mn(2+)</name>
        <dbReference type="ChEBI" id="CHEBI:29035"/>
        <label>1</label>
    </ligand>
</feature>
<protein>
    <submittedName>
        <fullName evidence="6">Agmatinase</fullName>
    </submittedName>
</protein>
<feature type="binding site" evidence="4">
    <location>
        <position position="110"/>
    </location>
    <ligand>
        <name>Mn(2+)</name>
        <dbReference type="ChEBI" id="CHEBI:29035"/>
        <label>1</label>
    </ligand>
</feature>
<dbReference type="STRING" id="1301915.JH146_0884"/>
<dbReference type="SUPFAM" id="SSF52768">
    <property type="entry name" value="Arginase/deacetylase"/>
    <property type="match status" value="1"/>
</dbReference>
<dbReference type="PIRSF" id="PIRSF036979">
    <property type="entry name" value="Arginase"/>
    <property type="match status" value="1"/>
</dbReference>
<evidence type="ECO:0000256" key="1">
    <source>
        <dbReference type="ARBA" id="ARBA00009227"/>
    </source>
</evidence>
<dbReference type="InterPro" id="IPR023696">
    <property type="entry name" value="Ureohydrolase_dom_sf"/>
</dbReference>
<dbReference type="PROSITE" id="PS51409">
    <property type="entry name" value="ARGINASE_2"/>
    <property type="match status" value="1"/>
</dbReference>
<keyword evidence="7" id="KW-1185">Reference proteome</keyword>
<evidence type="ECO:0000256" key="3">
    <source>
        <dbReference type="ARBA" id="ARBA00022801"/>
    </source>
</evidence>
<dbReference type="CDD" id="cd11593">
    <property type="entry name" value="Agmatinase-like_2"/>
    <property type="match status" value="1"/>
</dbReference>
<dbReference type="Proteomes" id="UP000028781">
    <property type="component" value="Chromosome"/>
</dbReference>
<feature type="binding site" evidence="4">
    <location>
        <position position="135"/>
    </location>
    <ligand>
        <name>Mn(2+)</name>
        <dbReference type="ChEBI" id="CHEBI:29035"/>
        <label>1</label>
    </ligand>
</feature>
<dbReference type="NCBIfam" id="TIGR01230">
    <property type="entry name" value="agmatinase"/>
    <property type="match status" value="1"/>
</dbReference>
<dbReference type="RefSeq" id="WP_048201882.1">
    <property type="nucleotide sequence ID" value="NZ_CP009149.1"/>
</dbReference>
<keyword evidence="2 4" id="KW-0479">Metal-binding</keyword>
<evidence type="ECO:0000256" key="4">
    <source>
        <dbReference type="PIRSR" id="PIRSR036979-1"/>
    </source>
</evidence>
<feature type="binding site" evidence="4">
    <location>
        <position position="133"/>
    </location>
    <ligand>
        <name>Mn(2+)</name>
        <dbReference type="ChEBI" id="CHEBI:29035"/>
        <label>1</label>
    </ligand>
</feature>